<dbReference type="STRING" id="1384049.CD29_13780"/>
<evidence type="ECO:0000313" key="2">
    <source>
        <dbReference type="EMBL" id="KGR77716.1"/>
    </source>
</evidence>
<dbReference type="OrthoDB" id="9772633at2"/>
<gene>
    <name evidence="2" type="ORF">CD29_13780</name>
</gene>
<dbReference type="Gene3D" id="3.30.420.40">
    <property type="match status" value="2"/>
</dbReference>
<dbReference type="PANTHER" id="PTHR43190">
    <property type="entry name" value="N-ACETYL-D-GLUCOSAMINE KINASE"/>
    <property type="match status" value="1"/>
</dbReference>
<dbReference type="Pfam" id="PF01869">
    <property type="entry name" value="BcrAD_BadFG"/>
    <property type="match status" value="1"/>
</dbReference>
<comment type="caution">
    <text evidence="2">The sequence shown here is derived from an EMBL/GenBank/DDBJ whole genome shotgun (WGS) entry which is preliminary data.</text>
</comment>
<dbReference type="PANTHER" id="PTHR43190:SF3">
    <property type="entry name" value="N-ACETYL-D-GLUCOSAMINE KINASE"/>
    <property type="match status" value="1"/>
</dbReference>
<dbReference type="CDD" id="cd24007">
    <property type="entry name" value="ASKHA_NBD_eukNAGK-like"/>
    <property type="match status" value="1"/>
</dbReference>
<reference evidence="2 3" key="1">
    <citation type="submission" date="2014-02" db="EMBL/GenBank/DDBJ databases">
        <title>Draft genome sequence of Lysinibacillus manganicus DSM 26584T.</title>
        <authorList>
            <person name="Zhang F."/>
            <person name="Wang G."/>
            <person name="Zhang L."/>
        </authorList>
    </citation>
    <scope>NUCLEOTIDE SEQUENCE [LARGE SCALE GENOMIC DNA]</scope>
    <source>
        <strain evidence="2 3">DSM 26584</strain>
    </source>
</reference>
<protein>
    <recommendedName>
        <fullName evidence="1">ATPase BadF/BadG/BcrA/BcrD type domain-containing protein</fullName>
    </recommendedName>
</protein>
<accession>A0A0A3HYN9</accession>
<keyword evidence="3" id="KW-1185">Reference proteome</keyword>
<dbReference type="Proteomes" id="UP000030416">
    <property type="component" value="Unassembled WGS sequence"/>
</dbReference>
<dbReference type="eggNOG" id="COG2971">
    <property type="taxonomic scope" value="Bacteria"/>
</dbReference>
<sequence length="331" mass="36219">MEVKGVKFMYILGIDGGGTKTTALIADEYGNVYSQAITGRSNPNTLSEEQFEHVIIDLLNQLRENNKDIFNRIEVCFAGMAGVGESGRDEKMKSLLLQHLPLNSLVIVQNDAVNALYSGTLGSPGIVQIAGTGAITIGLNENKKMVRVGGWGYLFDDEGSGFYLGNEALRAAFQHYDGRGMDTALTEAIIKHFEVKAVPDLIEKIYGKDHPRSVIAPISRYVVKLAEQGDQIANKIIEKACKKMMQSIKSCHSQLFNRDHHTSVILSGGVFTNDVIFIEHFQKLSIESNPNLNFSKTLIPPVGGAIAAGLRAVQKNIEPNFVEILNNGVKL</sequence>
<dbReference type="AlphaFoldDB" id="A0A0A3HYN9"/>
<proteinExistence type="predicted"/>
<feature type="domain" description="ATPase BadF/BadG/BcrA/BcrD type" evidence="1">
    <location>
        <begin position="12"/>
        <end position="308"/>
    </location>
</feature>
<organism evidence="2 3">
    <name type="scientific">Ureibacillus manganicus DSM 26584</name>
    <dbReference type="NCBI Taxonomy" id="1384049"/>
    <lineage>
        <taxon>Bacteria</taxon>
        <taxon>Bacillati</taxon>
        <taxon>Bacillota</taxon>
        <taxon>Bacilli</taxon>
        <taxon>Bacillales</taxon>
        <taxon>Caryophanaceae</taxon>
        <taxon>Ureibacillus</taxon>
    </lineage>
</organism>
<evidence type="ECO:0000313" key="3">
    <source>
        <dbReference type="Proteomes" id="UP000030416"/>
    </source>
</evidence>
<evidence type="ECO:0000259" key="1">
    <source>
        <dbReference type="Pfam" id="PF01869"/>
    </source>
</evidence>
<dbReference type="InterPro" id="IPR002731">
    <property type="entry name" value="ATPase_BadF"/>
</dbReference>
<dbReference type="EMBL" id="JPVN01000016">
    <property type="protein sequence ID" value="KGR77716.1"/>
    <property type="molecule type" value="Genomic_DNA"/>
</dbReference>
<name>A0A0A3HYN9_9BACL</name>
<dbReference type="InterPro" id="IPR052519">
    <property type="entry name" value="Euk-type_GlcNAc_Kinase"/>
</dbReference>
<dbReference type="InterPro" id="IPR043129">
    <property type="entry name" value="ATPase_NBD"/>
</dbReference>
<dbReference type="SUPFAM" id="SSF53067">
    <property type="entry name" value="Actin-like ATPase domain"/>
    <property type="match status" value="2"/>
</dbReference>